<dbReference type="KEGG" id="pman:OU5_5936"/>
<organism evidence="1 2">
    <name type="scientific">Pseudomonas mandelii JR-1</name>
    <dbReference type="NCBI Taxonomy" id="1147786"/>
    <lineage>
        <taxon>Bacteria</taxon>
        <taxon>Pseudomonadati</taxon>
        <taxon>Pseudomonadota</taxon>
        <taxon>Gammaproteobacteria</taxon>
        <taxon>Pseudomonadales</taxon>
        <taxon>Pseudomonadaceae</taxon>
        <taxon>Pseudomonas</taxon>
    </lineage>
</organism>
<gene>
    <name evidence="1" type="ORF">OU5_5936</name>
</gene>
<accession>A0A024EKA1</accession>
<reference evidence="1 2" key="1">
    <citation type="journal article" date="2012" name="J. Bacteriol.">
        <title>Genome sequence of cold-adapted Pseudomonas mandelii strain JR-1.</title>
        <authorList>
            <person name="Jang S.H."/>
            <person name="Kim J."/>
            <person name="Kim J."/>
            <person name="Hong S."/>
            <person name="Lee C."/>
        </authorList>
    </citation>
    <scope>NUCLEOTIDE SEQUENCE [LARGE SCALE GENOMIC DNA]</scope>
    <source>
        <strain evidence="1 2">JR-1</strain>
    </source>
</reference>
<dbReference type="Proteomes" id="UP000026913">
    <property type="component" value="Chromosome"/>
</dbReference>
<evidence type="ECO:0000313" key="1">
    <source>
        <dbReference type="EMBL" id="AHZ73015.1"/>
    </source>
</evidence>
<dbReference type="OrthoDB" id="6909593at2"/>
<dbReference type="AlphaFoldDB" id="A0A024EKA1"/>
<dbReference type="RefSeq" id="WP_010455448.1">
    <property type="nucleotide sequence ID" value="NZ_CP005960.1"/>
</dbReference>
<name>A0A024EKA1_9PSED</name>
<dbReference type="EMBL" id="CP005960">
    <property type="protein sequence ID" value="AHZ73015.1"/>
    <property type="molecule type" value="Genomic_DNA"/>
</dbReference>
<dbReference type="HOGENOM" id="CLU_198343_0_0_6"/>
<evidence type="ECO:0000313" key="2">
    <source>
        <dbReference type="Proteomes" id="UP000026913"/>
    </source>
</evidence>
<dbReference type="GeneID" id="46431885"/>
<proteinExistence type="predicted"/>
<protein>
    <submittedName>
        <fullName evidence="1">Uncharacterized protein</fullName>
    </submittedName>
</protein>
<sequence>MRQIISKEPWWAMPPKPGQDESELEWGWLVHYSEGEPRFEFVRERPTDSEIRNRKSCRITPSPE</sequence>